<dbReference type="SUPFAM" id="SSF51735">
    <property type="entry name" value="NAD(P)-binding Rossmann-fold domains"/>
    <property type="match status" value="1"/>
</dbReference>
<evidence type="ECO:0000256" key="1">
    <source>
        <dbReference type="ARBA" id="ARBA00006432"/>
    </source>
</evidence>
<keyword evidence="4" id="KW-0436">Ligase</keyword>
<dbReference type="Pfam" id="PF00550">
    <property type="entry name" value="PP-binding"/>
    <property type="match status" value="1"/>
</dbReference>
<comment type="caution">
    <text evidence="7">The sequence shown here is derived from an EMBL/GenBank/DDBJ whole genome shotgun (WGS) entry which is preliminary data.</text>
</comment>
<keyword evidence="2" id="KW-0596">Phosphopantetheine</keyword>
<dbReference type="PROSITE" id="PS00455">
    <property type="entry name" value="AMP_BINDING"/>
    <property type="match status" value="1"/>
</dbReference>
<evidence type="ECO:0000313" key="8">
    <source>
        <dbReference type="Proteomes" id="UP000019478"/>
    </source>
</evidence>
<feature type="compositionally biased region" description="Basic and acidic residues" evidence="5">
    <location>
        <begin position="621"/>
        <end position="633"/>
    </location>
</feature>
<keyword evidence="3" id="KW-0597">Phosphoprotein</keyword>
<evidence type="ECO:0000259" key="6">
    <source>
        <dbReference type="SMART" id="SM00823"/>
    </source>
</evidence>
<name>W9XWF4_9EURO</name>
<dbReference type="Pfam" id="PF00501">
    <property type="entry name" value="AMP-binding"/>
    <property type="match status" value="1"/>
</dbReference>
<dbReference type="Proteomes" id="UP000019478">
    <property type="component" value="Unassembled WGS sequence"/>
</dbReference>
<dbReference type="Pfam" id="PF07993">
    <property type="entry name" value="NAD_binding_4"/>
    <property type="match status" value="2"/>
</dbReference>
<feature type="region of interest" description="Disordered" evidence="5">
    <location>
        <begin position="610"/>
        <end position="639"/>
    </location>
</feature>
<dbReference type="SUPFAM" id="SSF56801">
    <property type="entry name" value="Acetyl-CoA synthetase-like"/>
    <property type="match status" value="1"/>
</dbReference>
<dbReference type="Gene3D" id="3.30.300.30">
    <property type="match status" value="1"/>
</dbReference>
<dbReference type="SMART" id="SM00823">
    <property type="entry name" value="PKS_PP"/>
    <property type="match status" value="1"/>
</dbReference>
<evidence type="ECO:0000256" key="3">
    <source>
        <dbReference type="ARBA" id="ARBA00022553"/>
    </source>
</evidence>
<accession>W9XWF4</accession>
<feature type="region of interest" description="Disordered" evidence="5">
    <location>
        <begin position="858"/>
        <end position="887"/>
    </location>
</feature>
<dbReference type="CDD" id="cd04433">
    <property type="entry name" value="AFD_class_I"/>
    <property type="match status" value="1"/>
</dbReference>
<dbReference type="PANTHER" id="PTHR43201:SF5">
    <property type="entry name" value="MEDIUM-CHAIN ACYL-COA LIGASE ACSF2, MITOCHONDRIAL"/>
    <property type="match status" value="1"/>
</dbReference>
<dbReference type="InterPro" id="IPR042099">
    <property type="entry name" value="ANL_N_sf"/>
</dbReference>
<dbReference type="Gene3D" id="3.40.50.12780">
    <property type="entry name" value="N-terminal domain of ligase-like"/>
    <property type="match status" value="1"/>
</dbReference>
<dbReference type="GO" id="GO:0006631">
    <property type="term" value="P:fatty acid metabolic process"/>
    <property type="evidence" value="ECO:0007669"/>
    <property type="project" value="TreeGrafter"/>
</dbReference>
<feature type="domain" description="Polyketide synthase-like phosphopantetheine-binding" evidence="6">
    <location>
        <begin position="647"/>
        <end position="723"/>
    </location>
</feature>
<dbReference type="STRING" id="1182542.W9XWF4"/>
<dbReference type="EMBL" id="AMGY01000004">
    <property type="protein sequence ID" value="EXJ84558.1"/>
    <property type="molecule type" value="Genomic_DNA"/>
</dbReference>
<feature type="compositionally biased region" description="Polar residues" evidence="5">
    <location>
        <begin position="610"/>
        <end position="620"/>
    </location>
</feature>
<dbReference type="InterPro" id="IPR036291">
    <property type="entry name" value="NAD(P)-bd_dom_sf"/>
</dbReference>
<dbReference type="PANTHER" id="PTHR43201">
    <property type="entry name" value="ACYL-COA SYNTHETASE"/>
    <property type="match status" value="1"/>
</dbReference>
<dbReference type="GO" id="GO:0031956">
    <property type="term" value="F:medium-chain fatty acid-CoA ligase activity"/>
    <property type="evidence" value="ECO:0007669"/>
    <property type="project" value="TreeGrafter"/>
</dbReference>
<sequence length="1051" mass="115466">MANHILPLPSETTGPKLDIPIPILHDLITSSVRQHGDKVAIVCKHQPADLLPAVHDFRLSSQSQQAQAQAQVRPPYLQWTHAQLQHGADLVARGLLGEGLLPGSPIAVLLSGRAEFHLVLRAAVKLKCPFTPISPRSAQNAKEIRHMLTLSGAKAVIVEDASIAAHLERNIPDLMRHMQVKLMAGEKSGGISTSPVETASPSLYLSLQEMVATAAGDDDETMLYAEGGTERTDRLLLPRHADDVVFIWFTSGTTSLPKAAPHTNRSLTCNIRSWQEVFELDDRRAWLQILPMNSIVGSSWTLAYLIPGGSVTHVHYNFDVQSVAEAIHAGECTDVLAVPSMIDLLAFAPVLSQPSNRGVDHVIVGGSKILRSHVEKAFKLFQCKRLSPFFGMTEGTSVCTETLYEVPPSLQDPIYAGYVNPGSKIRICAPDRTEPLPRGIPGEIVQGGLQKIERYLGDQGKDNFFTADGKTWYRCGDQAVMRDDGRIAIVGRYKDMIIRGGMNIASAAVEAVISEGTGIEAQIIGIPDPVAGEVPVAILKHSPDDKEAPTKVRQCVLDRMGPAYALERVLNLGELGLSLHGHGHGLDDWPKTTSGKVLKRDLQELVQNLLQSESQPQTKASSDRQDSDTRRPESYTPNNLACNETQLQQYLLERVREQGILVSSIDADFHLAGMDSLMALRLQNAVTKDAERGNEADIYSFPPSAIFECGNIRRLAAYLLEVNRGGLGRDPTAPVTETRQRQQQVDDALVDEMATMVDEYSQFQVQSRRHTGRPQVCQDPDKHTVLLTGATGSLGAHILAVLVERPDVELVYCPVRGPEPGRRLKDSFDKRMLGSLQHKYYEEKVRVISMNIDTSTNIGTNVSTSSEVGKPEETEPEPEPQFGLSLDPNTREGLLDKLTLIIHAAWPVNFQLGLASFKPHLRHLQSLIQLSLDVRSPRPARIYFCSSMGVALTTRGQKSIPEQPIMDFRQGLGNGYTQSKLVAEYVMQNAAEHFGAWACNLRIGQVVGDTKLGLWNENEAPPLMIRSALSLGCLPSLRMPFLLPLKAIHEF</sequence>
<gene>
    <name evidence="7" type="ORF">A1O3_05227</name>
</gene>
<dbReference type="GeneID" id="19169343"/>
<dbReference type="InterPro" id="IPR020806">
    <property type="entry name" value="PKS_PP-bd"/>
</dbReference>
<dbReference type="InterPro" id="IPR013120">
    <property type="entry name" value="FAR_NAD-bd"/>
</dbReference>
<evidence type="ECO:0000256" key="5">
    <source>
        <dbReference type="SAM" id="MobiDB-lite"/>
    </source>
</evidence>
<dbReference type="SUPFAM" id="SSF47336">
    <property type="entry name" value="ACP-like"/>
    <property type="match status" value="1"/>
</dbReference>
<dbReference type="InterPro" id="IPR009081">
    <property type="entry name" value="PP-bd_ACP"/>
</dbReference>
<dbReference type="RefSeq" id="XP_007733543.1">
    <property type="nucleotide sequence ID" value="XM_007735353.1"/>
</dbReference>
<dbReference type="Gene3D" id="1.10.1200.10">
    <property type="entry name" value="ACP-like"/>
    <property type="match status" value="1"/>
</dbReference>
<dbReference type="OrthoDB" id="10253869at2759"/>
<reference evidence="7 8" key="1">
    <citation type="submission" date="2013-03" db="EMBL/GenBank/DDBJ databases">
        <title>The Genome Sequence of Capronia epimyces CBS 606.96.</title>
        <authorList>
            <consortium name="The Broad Institute Genomics Platform"/>
            <person name="Cuomo C."/>
            <person name="de Hoog S."/>
            <person name="Gorbushina A."/>
            <person name="Walker B."/>
            <person name="Young S.K."/>
            <person name="Zeng Q."/>
            <person name="Gargeya S."/>
            <person name="Fitzgerald M."/>
            <person name="Haas B."/>
            <person name="Abouelleil A."/>
            <person name="Allen A.W."/>
            <person name="Alvarado L."/>
            <person name="Arachchi H.M."/>
            <person name="Berlin A.M."/>
            <person name="Chapman S.B."/>
            <person name="Gainer-Dewar J."/>
            <person name="Goldberg J."/>
            <person name="Griggs A."/>
            <person name="Gujja S."/>
            <person name="Hansen M."/>
            <person name="Howarth C."/>
            <person name="Imamovic A."/>
            <person name="Ireland A."/>
            <person name="Larimer J."/>
            <person name="McCowan C."/>
            <person name="Murphy C."/>
            <person name="Pearson M."/>
            <person name="Poon T.W."/>
            <person name="Priest M."/>
            <person name="Roberts A."/>
            <person name="Saif S."/>
            <person name="Shea T."/>
            <person name="Sisk P."/>
            <person name="Sykes S."/>
            <person name="Wortman J."/>
            <person name="Nusbaum C."/>
            <person name="Birren B."/>
        </authorList>
    </citation>
    <scope>NUCLEOTIDE SEQUENCE [LARGE SCALE GENOMIC DNA]</scope>
    <source>
        <strain evidence="7 8">CBS 606.96</strain>
    </source>
</reference>
<protein>
    <recommendedName>
        <fullName evidence="6">Polyketide synthase-like phosphopantetheine-binding domain-containing protein</fullName>
    </recommendedName>
</protein>
<dbReference type="InterPro" id="IPR045851">
    <property type="entry name" value="AMP-bd_C_sf"/>
</dbReference>
<proteinExistence type="inferred from homology"/>
<dbReference type="Gene3D" id="3.40.50.720">
    <property type="entry name" value="NAD(P)-binding Rossmann-like Domain"/>
    <property type="match status" value="1"/>
</dbReference>
<evidence type="ECO:0000256" key="4">
    <source>
        <dbReference type="ARBA" id="ARBA00022598"/>
    </source>
</evidence>
<dbReference type="eggNOG" id="KOG1177">
    <property type="taxonomic scope" value="Eukaryota"/>
</dbReference>
<dbReference type="HOGENOM" id="CLU_283144_0_0_1"/>
<dbReference type="AlphaFoldDB" id="W9XWF4"/>
<dbReference type="InterPro" id="IPR036736">
    <property type="entry name" value="ACP-like_sf"/>
</dbReference>
<organism evidence="7 8">
    <name type="scientific">Capronia epimyces CBS 606.96</name>
    <dbReference type="NCBI Taxonomy" id="1182542"/>
    <lineage>
        <taxon>Eukaryota</taxon>
        <taxon>Fungi</taxon>
        <taxon>Dikarya</taxon>
        <taxon>Ascomycota</taxon>
        <taxon>Pezizomycotina</taxon>
        <taxon>Eurotiomycetes</taxon>
        <taxon>Chaetothyriomycetidae</taxon>
        <taxon>Chaetothyriales</taxon>
        <taxon>Herpotrichiellaceae</taxon>
        <taxon>Capronia</taxon>
    </lineage>
</organism>
<feature type="compositionally biased region" description="Polar residues" evidence="5">
    <location>
        <begin position="858"/>
        <end position="867"/>
    </location>
</feature>
<evidence type="ECO:0000256" key="2">
    <source>
        <dbReference type="ARBA" id="ARBA00022450"/>
    </source>
</evidence>
<dbReference type="InterPro" id="IPR020845">
    <property type="entry name" value="AMP-binding_CS"/>
</dbReference>
<comment type="similarity">
    <text evidence="1">Belongs to the ATP-dependent AMP-binding enzyme family.</text>
</comment>
<evidence type="ECO:0000313" key="7">
    <source>
        <dbReference type="EMBL" id="EXJ84558.1"/>
    </source>
</evidence>
<dbReference type="GO" id="GO:0031177">
    <property type="term" value="F:phosphopantetheine binding"/>
    <property type="evidence" value="ECO:0007669"/>
    <property type="project" value="InterPro"/>
</dbReference>
<dbReference type="InterPro" id="IPR000873">
    <property type="entry name" value="AMP-dep_synth/lig_dom"/>
</dbReference>
<keyword evidence="8" id="KW-1185">Reference proteome</keyword>